<dbReference type="InterPro" id="IPR013780">
    <property type="entry name" value="Glyco_hydro_b"/>
</dbReference>
<dbReference type="PANTHER" id="PTHR47786:SF2">
    <property type="entry name" value="GLYCOSYL HYDROLASE FAMILY 13 CATALYTIC DOMAIN-CONTAINING PROTEIN"/>
    <property type="match status" value="1"/>
</dbReference>
<evidence type="ECO:0000259" key="8">
    <source>
        <dbReference type="SMART" id="SM00642"/>
    </source>
</evidence>
<dbReference type="Pfam" id="PF21702">
    <property type="entry name" value="GLGE_C"/>
    <property type="match status" value="1"/>
</dbReference>
<keyword evidence="10" id="KW-1185">Reference proteome</keyword>
<dbReference type="CDD" id="cd11344">
    <property type="entry name" value="AmyAc_GlgE_like"/>
    <property type="match status" value="1"/>
</dbReference>
<feature type="active site" description="Nucleophile" evidence="6">
    <location>
        <position position="796"/>
    </location>
</feature>
<dbReference type="GO" id="GO:0004553">
    <property type="term" value="F:hydrolase activity, hydrolyzing O-glycosyl compounds"/>
    <property type="evidence" value="ECO:0007669"/>
    <property type="project" value="InterPro"/>
</dbReference>
<dbReference type="InterPro" id="IPR021828">
    <property type="entry name" value="GlgE_dom_N/S"/>
</dbReference>
<feature type="binding site" evidence="6">
    <location>
        <position position="664"/>
    </location>
    <ligand>
        <name>alpha-maltose 1-phosphate</name>
        <dbReference type="ChEBI" id="CHEBI:63576"/>
    </ligand>
</feature>
<dbReference type="OrthoDB" id="9805159at2"/>
<evidence type="ECO:0000256" key="4">
    <source>
        <dbReference type="ARBA" id="ARBA00023277"/>
    </source>
</evidence>
<dbReference type="Gene3D" id="1.20.58.80">
    <property type="entry name" value="Phosphotransferase system, lactose/cellobiose-type IIA subunit"/>
    <property type="match status" value="1"/>
</dbReference>
<gene>
    <name evidence="6" type="primary">glgE</name>
    <name evidence="9" type="ORF">SAMN02745674_00299</name>
</gene>
<comment type="function">
    <text evidence="6">Maltosyltransferase that uses maltose 1-phosphate (M1P) as the sugar donor to elongate linear or branched alpha-(1-&gt;4)-glucans. Is involved in a branched alpha-glucan biosynthetic pathway from trehalose, together with TreS, Mak and GlgB.</text>
</comment>
<dbReference type="InterPro" id="IPR026585">
    <property type="entry name" value="GlgE"/>
</dbReference>
<comment type="catalytic activity">
    <reaction evidence="5 6">
        <text>alpha-maltose 1-phosphate + [(1-&gt;4)-alpha-D-glucosyl](n) = [(1-&gt;4)-alpha-D-glucosyl](n+2) + phosphate</text>
        <dbReference type="Rhea" id="RHEA:42692"/>
        <dbReference type="Rhea" id="RHEA-COMP:9584"/>
        <dbReference type="Rhea" id="RHEA-COMP:10183"/>
        <dbReference type="ChEBI" id="CHEBI:15444"/>
        <dbReference type="ChEBI" id="CHEBI:43474"/>
        <dbReference type="ChEBI" id="CHEBI:63576"/>
        <dbReference type="EC" id="2.4.99.16"/>
    </reaction>
</comment>
<keyword evidence="4 6" id="KW-0119">Carbohydrate metabolism</keyword>
<dbReference type="InterPro" id="IPR013783">
    <property type="entry name" value="Ig-like_fold"/>
</dbReference>
<reference evidence="9 10" key="1">
    <citation type="submission" date="2017-02" db="EMBL/GenBank/DDBJ databases">
        <authorList>
            <person name="Peterson S.W."/>
        </authorList>
    </citation>
    <scope>NUCLEOTIDE SEQUENCE [LARGE SCALE GENOMIC DNA]</scope>
    <source>
        <strain evidence="9 10">DSM 21749</strain>
    </source>
</reference>
<evidence type="ECO:0000313" key="9">
    <source>
        <dbReference type="EMBL" id="SJZ62731.1"/>
    </source>
</evidence>
<feature type="binding site" evidence="6">
    <location>
        <position position="724"/>
    </location>
    <ligand>
        <name>alpha-maltose 1-phosphate</name>
        <dbReference type="ChEBI" id="CHEBI:63576"/>
    </ligand>
</feature>
<evidence type="ECO:0000313" key="10">
    <source>
        <dbReference type="Proteomes" id="UP000190061"/>
    </source>
</evidence>
<dbReference type="Proteomes" id="UP000190061">
    <property type="component" value="Unassembled WGS sequence"/>
</dbReference>
<feature type="active site" description="Proton donor" evidence="6">
    <location>
        <position position="825"/>
    </location>
</feature>
<dbReference type="Gene3D" id="2.60.40.1180">
    <property type="entry name" value="Golgi alpha-mannosidase II"/>
    <property type="match status" value="1"/>
</dbReference>
<accession>A0A1T4M742</accession>
<dbReference type="InterPro" id="IPR006047">
    <property type="entry name" value="GH13_cat_dom"/>
</dbReference>
<dbReference type="RefSeq" id="WP_078756928.1">
    <property type="nucleotide sequence ID" value="NZ_FUXP01000001.1"/>
</dbReference>
<evidence type="ECO:0000256" key="7">
    <source>
        <dbReference type="SAM" id="MobiDB-lite"/>
    </source>
</evidence>
<name>A0A1T4M742_9GAMM</name>
<evidence type="ECO:0000256" key="2">
    <source>
        <dbReference type="ARBA" id="ARBA00022676"/>
    </source>
</evidence>
<evidence type="ECO:0000256" key="3">
    <source>
        <dbReference type="ARBA" id="ARBA00022679"/>
    </source>
</evidence>
<proteinExistence type="inferred from homology"/>
<comment type="subunit">
    <text evidence="1 6">Homodimer.</text>
</comment>
<dbReference type="GO" id="GO:0016758">
    <property type="term" value="F:hexosyltransferase activity"/>
    <property type="evidence" value="ECO:0007669"/>
    <property type="project" value="UniProtKB-UniRule"/>
</dbReference>
<dbReference type="Pfam" id="PF00128">
    <property type="entry name" value="Alpha-amylase"/>
    <property type="match status" value="1"/>
</dbReference>
<keyword evidence="3 6" id="KW-0808">Transferase</keyword>
<dbReference type="Pfam" id="PF11896">
    <property type="entry name" value="GlgE_dom_N_S"/>
    <property type="match status" value="1"/>
</dbReference>
<keyword evidence="2 6" id="KW-0328">Glycosyltransferase</keyword>
<dbReference type="InterPro" id="IPR017853">
    <property type="entry name" value="GH"/>
</dbReference>
<dbReference type="AlphaFoldDB" id="A0A1T4M742"/>
<feature type="binding site" evidence="6">
    <location>
        <position position="797"/>
    </location>
    <ligand>
        <name>alpha-maltose 1-phosphate</name>
        <dbReference type="ChEBI" id="CHEBI:63576"/>
    </ligand>
</feature>
<feature type="domain" description="Glycosyl hydrolase family 13 catalytic" evidence="8">
    <location>
        <begin position="612"/>
        <end position="962"/>
    </location>
</feature>
<sequence length="1071" mass="119151">MERARNAIRAGFVQPSLLGSIQSFSNILDRCAALGFTSVALPSPFVDAEDWQQARLADPDRLADVFDWPGDGTKGLAALAGMARERSLDLVIDLRVDQLSGHAPVVASKPNRFRPRRATEGTPPDPRRPAKRAEVAVARFDDASVSDELVRWWGDLLRRWHEAGVAGFRCLWPQNVPASSWTQMIEHAGGARFWAWTPGIPASDLAGLSECGFQGAFSSLAWWDFHGHWYLEEDDRLRSFPAVVAAADAPYSPPPPSRLGRSRKLDFAAATADGLFVVLDEHAHSAMDDAIQQANRAIAERAETPRKGLRPLTAGGGTPVLTLLADAIDQDGQAPESTLVAVNPDDHHVMTVAVRDWLHHAGGFTCLEPLHPEAGEPFDATADGATITLEPGQVRTWRATQPAMVTLPESRMTAEQAATSERIAIESVAPVVDAGRFPVKRIVGERVAVQADILCDGHDRLAAAVLWRPIGSRTWNSSPMRHLGNDRWCGEFTLARVGRHEFTIEAWRDEFATARADLEKRQAAGKLSTLDVDEVCQLVDRAATESGDAELAALSKKLEEAGDDNERSALLVAPDTAQAMARSGPRPFLIRHPTPLQVDSERTAAGFSSWYELFPRSQARTAPSGEQPHGTFNDVIARLPAIREMGFDVLYMPPIHPIGRTNRKGRNNSVTAVPGEPGSPYAIGAKEGGHDAIHPELGTLDDFRRLVAAAAGQGMELALDFAIQCSPDHPWLREHPDWFAWRADGTIRYAENPPKRYEDIVNVDFYADGAIPHLWIALRDVVAFWVNEGVRLFRVDNPHTKPFPFWEWLIGEIRGRNPDVVFLSEAFTRPKLMYRLAKVGFSQSYTYFTWRNDKHELAAYLTELADSEVRDYFRPHFFVNTPDINPTFLHHSGRAGHLIRAALATTLSGLWGMYSGFELCEATPLLPGKEEYLDSEKYQLRDWDWQRPGNIVAEITRLNLLRRLNPALQTHLGVRFYNAFSDNILYFGKRAGERGDMVLVAINLDPYATHEADFELPLWEWGLPDHGALQVEDLWHGTRTTWHGKMQHLRLDPGELPFAIWRVGPHGEELG</sequence>
<dbReference type="InterPro" id="IPR049171">
    <property type="entry name" value="GLGE_C"/>
</dbReference>
<evidence type="ECO:0000256" key="1">
    <source>
        <dbReference type="ARBA" id="ARBA00011738"/>
    </source>
</evidence>
<feature type="binding site" evidence="6">
    <location>
        <position position="759"/>
    </location>
    <ligand>
        <name>alpha-maltose 1-phosphate</name>
        <dbReference type="ChEBI" id="CHEBI:63576"/>
    </ligand>
</feature>
<comment type="similarity">
    <text evidence="6">Belongs to the glycosyl hydrolase 13 family. GlgE subfamily.</text>
</comment>
<dbReference type="EMBL" id="FUXP01000001">
    <property type="protein sequence ID" value="SJZ62731.1"/>
    <property type="molecule type" value="Genomic_DNA"/>
</dbReference>
<organism evidence="9 10">
    <name type="scientific">Lysobacter spongiicola DSM 21749</name>
    <dbReference type="NCBI Taxonomy" id="1122188"/>
    <lineage>
        <taxon>Bacteria</taxon>
        <taxon>Pseudomonadati</taxon>
        <taxon>Pseudomonadota</taxon>
        <taxon>Gammaproteobacteria</taxon>
        <taxon>Lysobacterales</taxon>
        <taxon>Lysobacteraceae</taxon>
        <taxon>Novilysobacter</taxon>
    </lineage>
</organism>
<feature type="site" description="Transition state stabilizer" evidence="6">
    <location>
        <position position="883"/>
    </location>
</feature>
<dbReference type="SMART" id="SM00642">
    <property type="entry name" value="Aamy"/>
    <property type="match status" value="1"/>
</dbReference>
<dbReference type="GO" id="GO:0030979">
    <property type="term" value="P:alpha-glucan biosynthetic process"/>
    <property type="evidence" value="ECO:0007669"/>
    <property type="project" value="UniProtKB-UniRule"/>
</dbReference>
<dbReference type="EC" id="2.4.99.16" evidence="6"/>
<dbReference type="HAMAP" id="MF_02124">
    <property type="entry name" value="GlgE"/>
    <property type="match status" value="1"/>
</dbReference>
<feature type="binding site" evidence="6">
    <location>
        <begin position="937"/>
        <end position="938"/>
    </location>
    <ligand>
        <name>alpha-maltose 1-phosphate</name>
        <dbReference type="ChEBI" id="CHEBI:63576"/>
    </ligand>
</feature>
<protein>
    <recommendedName>
        <fullName evidence="6">Alpha-1,4-glucan:maltose-1-phosphate maltosyltransferase</fullName>
        <shortName evidence="6">GMPMT</shortName>
        <ecNumber evidence="6">2.4.99.16</ecNumber>
    </recommendedName>
    <alternativeName>
        <fullName evidence="6">(1-&gt;4)-alpha-D-glucan:maltose-1-phosphate alpha-D-maltosyltransferase</fullName>
    </alternativeName>
</protein>
<dbReference type="Gene3D" id="2.60.40.10">
    <property type="entry name" value="Immunoglobulins"/>
    <property type="match status" value="1"/>
</dbReference>
<evidence type="ECO:0000256" key="5">
    <source>
        <dbReference type="ARBA" id="ARBA00048735"/>
    </source>
</evidence>
<dbReference type="STRING" id="1122188.SAMN02745674_00299"/>
<dbReference type="Gene3D" id="3.20.20.80">
    <property type="entry name" value="Glycosidases"/>
    <property type="match status" value="2"/>
</dbReference>
<dbReference type="PANTHER" id="PTHR47786">
    <property type="entry name" value="ALPHA-1,4-GLUCAN:MALTOSE-1-PHOSPHATE MALTOSYLTRANSFERASE"/>
    <property type="match status" value="1"/>
</dbReference>
<dbReference type="SUPFAM" id="SSF51445">
    <property type="entry name" value="(Trans)glycosidases"/>
    <property type="match status" value="2"/>
</dbReference>
<feature type="region of interest" description="Disordered" evidence="7">
    <location>
        <begin position="110"/>
        <end position="131"/>
    </location>
</feature>
<evidence type="ECO:0000256" key="6">
    <source>
        <dbReference type="HAMAP-Rule" id="MF_02124"/>
    </source>
</evidence>